<evidence type="ECO:0000256" key="5">
    <source>
        <dbReference type="ARBA" id="ARBA00022679"/>
    </source>
</evidence>
<keyword evidence="6" id="KW-0677">Repeat</keyword>
<dbReference type="Pfam" id="PF13432">
    <property type="entry name" value="TPR_16"/>
    <property type="match status" value="1"/>
</dbReference>
<dbReference type="HOGENOM" id="CLU_001721_4_0_4"/>
<dbReference type="Gene3D" id="1.25.40.10">
    <property type="entry name" value="Tetratricopeptide repeat domain"/>
    <property type="match status" value="3"/>
</dbReference>
<feature type="repeat" description="TPR" evidence="8">
    <location>
        <begin position="250"/>
        <end position="283"/>
    </location>
</feature>
<dbReference type="GO" id="GO:0097363">
    <property type="term" value="F:protein O-acetylglucosaminyltransferase activity"/>
    <property type="evidence" value="ECO:0007669"/>
    <property type="project" value="UniProtKB-EC"/>
</dbReference>
<dbReference type="STRING" id="580332.Slit_0612"/>
<feature type="domain" description="O-GlcNAc transferase C-terminal" evidence="10">
    <location>
        <begin position="455"/>
        <end position="618"/>
    </location>
</feature>
<evidence type="ECO:0000256" key="6">
    <source>
        <dbReference type="ARBA" id="ARBA00022737"/>
    </source>
</evidence>
<evidence type="ECO:0000313" key="12">
    <source>
        <dbReference type="Proteomes" id="UP000001625"/>
    </source>
</evidence>
<dbReference type="Gene3D" id="3.40.50.11380">
    <property type="match status" value="1"/>
</dbReference>
<dbReference type="EMBL" id="CP001965">
    <property type="protein sequence ID" value="ADE10852.1"/>
    <property type="molecule type" value="Genomic_DNA"/>
</dbReference>
<dbReference type="RefSeq" id="WP_013028751.1">
    <property type="nucleotide sequence ID" value="NC_013959.1"/>
</dbReference>
<dbReference type="GO" id="GO:0042802">
    <property type="term" value="F:identical protein binding"/>
    <property type="evidence" value="ECO:0007669"/>
    <property type="project" value="InterPro"/>
</dbReference>
<feature type="region of interest" description="Disordered" evidence="9">
    <location>
        <begin position="118"/>
        <end position="148"/>
    </location>
</feature>
<dbReference type="InterPro" id="IPR029489">
    <property type="entry name" value="OGT/SEC/SPY_C"/>
</dbReference>
<dbReference type="KEGG" id="slt:Slit_0612"/>
<dbReference type="eggNOG" id="COG0457">
    <property type="taxonomic scope" value="Bacteria"/>
</dbReference>
<dbReference type="SUPFAM" id="SSF53756">
    <property type="entry name" value="UDP-Glycosyltransferase/glycogen phosphorylase"/>
    <property type="match status" value="1"/>
</dbReference>
<dbReference type="InterPro" id="IPR011717">
    <property type="entry name" value="TPR-4"/>
</dbReference>
<dbReference type="PANTHER" id="PTHR44835:SF1">
    <property type="entry name" value="PROTEIN O-GLCNAC TRANSFERASE"/>
    <property type="match status" value="1"/>
</dbReference>
<evidence type="ECO:0000256" key="1">
    <source>
        <dbReference type="ARBA" id="ARBA00004922"/>
    </source>
</evidence>
<keyword evidence="12" id="KW-1185">Reference proteome</keyword>
<dbReference type="OrthoDB" id="101857at2"/>
<dbReference type="InterPro" id="IPR051939">
    <property type="entry name" value="Glycosyltr_41/O-GlcNAc_trsf"/>
</dbReference>
<feature type="repeat" description="TPR" evidence="8">
    <location>
        <begin position="352"/>
        <end position="385"/>
    </location>
</feature>
<dbReference type="Proteomes" id="UP000001625">
    <property type="component" value="Chromosome"/>
</dbReference>
<dbReference type="PROSITE" id="PS50005">
    <property type="entry name" value="TPR"/>
    <property type="match status" value="6"/>
</dbReference>
<evidence type="ECO:0000313" key="11">
    <source>
        <dbReference type="EMBL" id="ADE10852.1"/>
    </source>
</evidence>
<dbReference type="InterPro" id="IPR011990">
    <property type="entry name" value="TPR-like_helical_dom_sf"/>
</dbReference>
<keyword evidence="4" id="KW-0328">Glycosyltransferase</keyword>
<evidence type="ECO:0000256" key="3">
    <source>
        <dbReference type="ARBA" id="ARBA00011970"/>
    </source>
</evidence>
<feature type="domain" description="O-GlcNAc transferase C-terminal" evidence="10">
    <location>
        <begin position="637"/>
        <end position="814"/>
    </location>
</feature>
<comment type="similarity">
    <text evidence="2">Belongs to the glycosyltransferase 41 family. O-GlcNAc transferase subfamily.</text>
</comment>
<organism evidence="11 12">
    <name type="scientific">Sideroxydans lithotrophicus (strain ES-1)</name>
    <dbReference type="NCBI Taxonomy" id="580332"/>
    <lineage>
        <taxon>Bacteria</taxon>
        <taxon>Pseudomonadati</taxon>
        <taxon>Pseudomonadota</taxon>
        <taxon>Betaproteobacteria</taxon>
        <taxon>Nitrosomonadales</taxon>
        <taxon>Gallionellaceae</taxon>
        <taxon>Sideroxydans</taxon>
    </lineage>
</organism>
<keyword evidence="7 8" id="KW-0802">TPR repeat</keyword>
<dbReference type="SUPFAM" id="SSF48452">
    <property type="entry name" value="TPR-like"/>
    <property type="match status" value="2"/>
</dbReference>
<evidence type="ECO:0000256" key="2">
    <source>
        <dbReference type="ARBA" id="ARBA00005386"/>
    </source>
</evidence>
<gene>
    <name evidence="11" type="ordered locus">Slit_0612</name>
</gene>
<dbReference type="Gene3D" id="3.40.50.2000">
    <property type="entry name" value="Glycogen Phosphorylase B"/>
    <property type="match status" value="1"/>
</dbReference>
<keyword evidence="5" id="KW-0808">Transferase</keyword>
<reference evidence="11 12" key="1">
    <citation type="submission" date="2010-03" db="EMBL/GenBank/DDBJ databases">
        <title>Complete sequence of Sideroxydans lithotrophicus ES-1.</title>
        <authorList>
            <consortium name="US DOE Joint Genome Institute"/>
            <person name="Lucas S."/>
            <person name="Copeland A."/>
            <person name="Lapidus A."/>
            <person name="Cheng J.-F."/>
            <person name="Bruce D."/>
            <person name="Goodwin L."/>
            <person name="Pitluck S."/>
            <person name="Munk A.C."/>
            <person name="Detter J.C."/>
            <person name="Han C."/>
            <person name="Tapia R."/>
            <person name="Larimer F."/>
            <person name="Land M."/>
            <person name="Hauser L."/>
            <person name="Kyrpides N."/>
            <person name="Ivanova N."/>
            <person name="Emerson D."/>
            <person name="Woyke T."/>
        </authorList>
    </citation>
    <scope>NUCLEOTIDE SEQUENCE [LARGE SCALE GENOMIC DNA]</scope>
    <source>
        <strain evidence="11 12">ES-1</strain>
    </source>
</reference>
<comment type="pathway">
    <text evidence="1">Protein modification; protein glycosylation.</text>
</comment>
<dbReference type="Pfam" id="PF13374">
    <property type="entry name" value="TPR_10"/>
    <property type="match status" value="1"/>
</dbReference>
<dbReference type="PROSITE" id="PS50293">
    <property type="entry name" value="TPR_REGION"/>
    <property type="match status" value="4"/>
</dbReference>
<feature type="repeat" description="TPR" evidence="8">
    <location>
        <begin position="216"/>
        <end position="249"/>
    </location>
</feature>
<dbReference type="eggNOG" id="COG3914">
    <property type="taxonomic scope" value="Bacteria"/>
</dbReference>
<dbReference type="Pfam" id="PF07721">
    <property type="entry name" value="TPR_4"/>
    <property type="match status" value="1"/>
</dbReference>
<protein>
    <recommendedName>
        <fullName evidence="3">protein O-GlcNAc transferase</fullName>
        <ecNumber evidence="3">2.4.1.255</ecNumber>
    </recommendedName>
</protein>
<dbReference type="Pfam" id="PF00515">
    <property type="entry name" value="TPR_1"/>
    <property type="match status" value="1"/>
</dbReference>
<dbReference type="AlphaFoldDB" id="D5CN16"/>
<feature type="repeat" description="TPR" evidence="8">
    <location>
        <begin position="182"/>
        <end position="215"/>
    </location>
</feature>
<evidence type="ECO:0000256" key="7">
    <source>
        <dbReference type="ARBA" id="ARBA00022803"/>
    </source>
</evidence>
<dbReference type="InterPro" id="IPR019734">
    <property type="entry name" value="TPR_rpt"/>
</dbReference>
<dbReference type="Pfam" id="PF13424">
    <property type="entry name" value="TPR_12"/>
    <property type="match status" value="2"/>
</dbReference>
<evidence type="ECO:0000256" key="4">
    <source>
        <dbReference type="ARBA" id="ARBA00022676"/>
    </source>
</evidence>
<evidence type="ECO:0000256" key="9">
    <source>
        <dbReference type="SAM" id="MobiDB-lite"/>
    </source>
</evidence>
<dbReference type="Pfam" id="PF13844">
    <property type="entry name" value="Glyco_transf_41"/>
    <property type="match status" value="2"/>
</dbReference>
<feature type="repeat" description="TPR" evidence="8">
    <location>
        <begin position="386"/>
        <end position="419"/>
    </location>
</feature>
<dbReference type="Pfam" id="PF13181">
    <property type="entry name" value="TPR_8"/>
    <property type="match status" value="1"/>
</dbReference>
<dbReference type="EC" id="2.4.1.255" evidence="3"/>
<evidence type="ECO:0000256" key="8">
    <source>
        <dbReference type="PROSITE-ProRule" id="PRU00339"/>
    </source>
</evidence>
<dbReference type="PANTHER" id="PTHR44835">
    <property type="entry name" value="UDP-N-ACETYLGLUCOSAMINE--PEPTIDE N-ACETYLGLUCOSAMINYLTRANSFERASE SPINDLY-RELATED"/>
    <property type="match status" value="1"/>
</dbReference>
<feature type="repeat" description="TPR" evidence="8">
    <location>
        <begin position="284"/>
        <end position="317"/>
    </location>
</feature>
<proteinExistence type="inferred from homology"/>
<dbReference type="UniPathway" id="UPA00378"/>
<dbReference type="eggNOG" id="COG4783">
    <property type="taxonomic scope" value="Bacteria"/>
</dbReference>
<accession>D5CN16</accession>
<dbReference type="CAZy" id="GT41">
    <property type="family name" value="Glycosyltransferase Family 41"/>
</dbReference>
<dbReference type="SMART" id="SM00028">
    <property type="entry name" value="TPR"/>
    <property type="match status" value="9"/>
</dbReference>
<evidence type="ECO:0000259" key="10">
    <source>
        <dbReference type="Pfam" id="PF13844"/>
    </source>
</evidence>
<sequence>MSAEIEQLLQRAVAHHRAGQFDDAEQLYRSIILIHPGHPEANHNIGSIALQKQQPAVAQMHFMKALEADPARAQYWLSYIEALFQTSQLEAAREVMAMARKNGLHGDDVDALETRVKGSAPTQAANSGKAKSDKPAKGHPQQNTSNPSQQQIDALVALFNQGRYQDVADSARAMTMQFPSHSFGWATLGVVLQHLGRNEEALQPMQRAVELAPKDAQAHSNLGNTLSYLGRLDEAETSFRRALKINKDFAEAHLNLGATLHDLGRFGEAEVSYRCAIQLKPGLAEAHYNLGNTLKSQGKLEEAVASYRKALQIAPGLVGASSNLGAALQAQGKLAEAETILRNVLQSNPDSLEAYSNLGSTLHDMGRLEEARSEYEKALRIKPDHAEILSNLGNTLMTMGLQEEAVRCFRDALEYKPDFLKARSNLLFSLNYSSSSSPEDCLAEACRYGEIVSSKAAAKFNRWPVAISPKRLRVGLVSADLRNHPVGYFLESVLAQLATSSVELFSYPAFHKSDELTARIKRHFSAWHPIHGMSDEAAARLIHDDKIHILIDLSGHTRLNRLPIFAWKPAPIQASWLGYFATTGVAEIDYVIGDPYVSPVGESAHFSESIWQLPECYWCFSAPDSKVEVSALPALQAGHITFGCFNNLSKMNDAVVALWAKILSAIPGAKLFLKYSQLNDPSVRDATLQRYAMHGIGKERLILEGSSPRAEYLASYHRVDIALDPFPYPGGTTSMESLWMGVPVLTRRGDRFLAHAGETIACNAGLDTWVATDEDDYLAKAVSFSSDLARLAKLRAGLRSQVLSSPIFDAPRFAGHFENAMWGMWKKWLAQREN</sequence>
<name>D5CN16_SIDLE</name>